<name>A0A6A6T8M6_9PLEO</name>
<keyword evidence="4" id="KW-1185">Reference proteome</keyword>
<proteinExistence type="predicted"/>
<evidence type="ECO:0000256" key="1">
    <source>
        <dbReference type="SAM" id="MobiDB-lite"/>
    </source>
</evidence>
<gene>
    <name evidence="3" type="ORF">K491DRAFT_715422</name>
</gene>
<feature type="compositionally biased region" description="Polar residues" evidence="1">
    <location>
        <begin position="66"/>
        <end position="94"/>
    </location>
</feature>
<evidence type="ECO:0000313" key="3">
    <source>
        <dbReference type="EMBL" id="KAF2656345.1"/>
    </source>
</evidence>
<dbReference type="GO" id="GO:0003700">
    <property type="term" value="F:DNA-binding transcription factor activity"/>
    <property type="evidence" value="ECO:0007669"/>
    <property type="project" value="InterPro"/>
</dbReference>
<dbReference type="Proteomes" id="UP000799324">
    <property type="component" value="Unassembled WGS sequence"/>
</dbReference>
<evidence type="ECO:0000259" key="2">
    <source>
        <dbReference type="PROSITE" id="PS00036"/>
    </source>
</evidence>
<dbReference type="EMBL" id="MU004337">
    <property type="protein sequence ID" value="KAF2656345.1"/>
    <property type="molecule type" value="Genomic_DNA"/>
</dbReference>
<protein>
    <recommendedName>
        <fullName evidence="2">BZIP domain-containing protein</fullName>
    </recommendedName>
</protein>
<dbReference type="AlphaFoldDB" id="A0A6A6T8M6"/>
<dbReference type="InterPro" id="IPR004827">
    <property type="entry name" value="bZIP"/>
</dbReference>
<sequence length="249" mass="28274">MSLHITTPSRPGRRGKHDTQSGTGKKPKKVNSEIRKQQNRIASRNYREKRKRKLQYLQQLLRDGSEQATSASGTNVEQETRSRSPSAEQQTQRPILSPRPYPANDQLNTLSADTRNHKESFPTTTTAFDSNLFATSPPFTSVQPTWTAPYFSSPPQMSTWHFPQWLPSVEFCHIPGTSSSDNEISNLPAHQMFDHVLFPHEQSHEVDNNLFILGSYGHVRRHTGDLPQISSLVTAQARNNFIPKRSIFI</sequence>
<reference evidence="3" key="1">
    <citation type="journal article" date="2020" name="Stud. Mycol.">
        <title>101 Dothideomycetes genomes: a test case for predicting lifestyles and emergence of pathogens.</title>
        <authorList>
            <person name="Haridas S."/>
            <person name="Albert R."/>
            <person name="Binder M."/>
            <person name="Bloem J."/>
            <person name="Labutti K."/>
            <person name="Salamov A."/>
            <person name="Andreopoulos B."/>
            <person name="Baker S."/>
            <person name="Barry K."/>
            <person name="Bills G."/>
            <person name="Bluhm B."/>
            <person name="Cannon C."/>
            <person name="Castanera R."/>
            <person name="Culley D."/>
            <person name="Daum C."/>
            <person name="Ezra D."/>
            <person name="Gonzalez J."/>
            <person name="Henrissat B."/>
            <person name="Kuo A."/>
            <person name="Liang C."/>
            <person name="Lipzen A."/>
            <person name="Lutzoni F."/>
            <person name="Magnuson J."/>
            <person name="Mondo S."/>
            <person name="Nolan M."/>
            <person name="Ohm R."/>
            <person name="Pangilinan J."/>
            <person name="Park H.-J."/>
            <person name="Ramirez L."/>
            <person name="Alfaro M."/>
            <person name="Sun H."/>
            <person name="Tritt A."/>
            <person name="Yoshinaga Y."/>
            <person name="Zwiers L.-H."/>
            <person name="Turgeon B."/>
            <person name="Goodwin S."/>
            <person name="Spatafora J."/>
            <person name="Crous P."/>
            <person name="Grigoriev I."/>
        </authorList>
    </citation>
    <scope>NUCLEOTIDE SEQUENCE</scope>
    <source>
        <strain evidence="3">CBS 122681</strain>
    </source>
</reference>
<dbReference type="OrthoDB" id="2245989at2759"/>
<evidence type="ECO:0000313" key="4">
    <source>
        <dbReference type="Proteomes" id="UP000799324"/>
    </source>
</evidence>
<feature type="region of interest" description="Disordered" evidence="1">
    <location>
        <begin position="1"/>
        <end position="124"/>
    </location>
</feature>
<feature type="domain" description="BZIP" evidence="2">
    <location>
        <begin position="35"/>
        <end position="49"/>
    </location>
</feature>
<dbReference type="PROSITE" id="PS00036">
    <property type="entry name" value="BZIP_BASIC"/>
    <property type="match status" value="1"/>
</dbReference>
<accession>A0A6A6T8M6</accession>
<dbReference type="CDD" id="cd14688">
    <property type="entry name" value="bZIP_YAP"/>
    <property type="match status" value="1"/>
</dbReference>
<organism evidence="3 4">
    <name type="scientific">Lophiostoma macrostomum CBS 122681</name>
    <dbReference type="NCBI Taxonomy" id="1314788"/>
    <lineage>
        <taxon>Eukaryota</taxon>
        <taxon>Fungi</taxon>
        <taxon>Dikarya</taxon>
        <taxon>Ascomycota</taxon>
        <taxon>Pezizomycotina</taxon>
        <taxon>Dothideomycetes</taxon>
        <taxon>Pleosporomycetidae</taxon>
        <taxon>Pleosporales</taxon>
        <taxon>Lophiostomataceae</taxon>
        <taxon>Lophiostoma</taxon>
    </lineage>
</organism>